<dbReference type="RefSeq" id="WP_272749376.1">
    <property type="nucleotide sequence ID" value="NZ_JAQQKX010000017.1"/>
</dbReference>
<accession>A0ABT5HXW8</accession>
<evidence type="ECO:0000256" key="2">
    <source>
        <dbReference type="ARBA" id="ARBA00023125"/>
    </source>
</evidence>
<dbReference type="CDD" id="cd06170">
    <property type="entry name" value="LuxR_C_like"/>
    <property type="match status" value="1"/>
</dbReference>
<comment type="caution">
    <text evidence="5">The sequence shown here is derived from an EMBL/GenBank/DDBJ whole genome shotgun (WGS) entry which is preliminary data.</text>
</comment>
<organism evidence="5 6">
    <name type="scientific">Asticcacaulis aquaticus</name>
    <dbReference type="NCBI Taxonomy" id="2984212"/>
    <lineage>
        <taxon>Bacteria</taxon>
        <taxon>Pseudomonadati</taxon>
        <taxon>Pseudomonadota</taxon>
        <taxon>Alphaproteobacteria</taxon>
        <taxon>Caulobacterales</taxon>
        <taxon>Caulobacteraceae</taxon>
        <taxon>Asticcacaulis</taxon>
    </lineage>
</organism>
<dbReference type="InterPro" id="IPR005143">
    <property type="entry name" value="TF_LuxR_autoind-bd_dom"/>
</dbReference>
<reference evidence="5 6" key="1">
    <citation type="submission" date="2023-01" db="EMBL/GenBank/DDBJ databases">
        <title>Novel species of the genus Asticcacaulis isolated from rivers.</title>
        <authorList>
            <person name="Lu H."/>
        </authorList>
    </citation>
    <scope>NUCLEOTIDE SEQUENCE [LARGE SCALE GENOMIC DNA]</scope>
    <source>
        <strain evidence="5 6">BYS171W</strain>
    </source>
</reference>
<keyword evidence="2" id="KW-0238">DNA-binding</keyword>
<dbReference type="Gene3D" id="3.30.450.80">
    <property type="entry name" value="Transcription factor LuxR-like, autoinducer-binding domain"/>
    <property type="match status" value="1"/>
</dbReference>
<keyword evidence="3" id="KW-0804">Transcription</keyword>
<dbReference type="InterPro" id="IPR016032">
    <property type="entry name" value="Sig_transdc_resp-reg_C-effctor"/>
</dbReference>
<evidence type="ECO:0000256" key="3">
    <source>
        <dbReference type="ARBA" id="ARBA00023163"/>
    </source>
</evidence>
<evidence type="ECO:0000313" key="6">
    <source>
        <dbReference type="Proteomes" id="UP001214854"/>
    </source>
</evidence>
<dbReference type="PROSITE" id="PS50043">
    <property type="entry name" value="HTH_LUXR_2"/>
    <property type="match status" value="1"/>
</dbReference>
<feature type="domain" description="HTH luxR-type" evidence="4">
    <location>
        <begin position="185"/>
        <end position="250"/>
    </location>
</feature>
<dbReference type="Pfam" id="PF03472">
    <property type="entry name" value="Autoind_bind"/>
    <property type="match status" value="1"/>
</dbReference>
<dbReference type="Gene3D" id="1.10.10.10">
    <property type="entry name" value="Winged helix-like DNA-binding domain superfamily/Winged helix DNA-binding domain"/>
    <property type="match status" value="1"/>
</dbReference>
<dbReference type="SUPFAM" id="SSF46894">
    <property type="entry name" value="C-terminal effector domain of the bipartite response regulators"/>
    <property type="match status" value="1"/>
</dbReference>
<dbReference type="SUPFAM" id="SSF75516">
    <property type="entry name" value="Pheromone-binding domain of LuxR-like quorum-sensing transcription factors"/>
    <property type="match status" value="1"/>
</dbReference>
<dbReference type="PRINTS" id="PR00038">
    <property type="entry name" value="HTHLUXR"/>
</dbReference>
<evidence type="ECO:0000313" key="5">
    <source>
        <dbReference type="EMBL" id="MDC7684898.1"/>
    </source>
</evidence>
<gene>
    <name evidence="5" type="ORF">PQU92_16560</name>
</gene>
<evidence type="ECO:0000256" key="1">
    <source>
        <dbReference type="ARBA" id="ARBA00023015"/>
    </source>
</evidence>
<dbReference type="PANTHER" id="PTHR44688">
    <property type="entry name" value="DNA-BINDING TRANSCRIPTIONAL ACTIVATOR DEVR_DOSR"/>
    <property type="match status" value="1"/>
</dbReference>
<dbReference type="InterPro" id="IPR036388">
    <property type="entry name" value="WH-like_DNA-bd_sf"/>
</dbReference>
<dbReference type="InterPro" id="IPR036693">
    <property type="entry name" value="TF_LuxR_autoind-bd_dom_sf"/>
</dbReference>
<dbReference type="Proteomes" id="UP001214854">
    <property type="component" value="Unassembled WGS sequence"/>
</dbReference>
<dbReference type="EMBL" id="JAQQKX010000017">
    <property type="protein sequence ID" value="MDC7684898.1"/>
    <property type="molecule type" value="Genomic_DNA"/>
</dbReference>
<proteinExistence type="predicted"/>
<dbReference type="Pfam" id="PF00196">
    <property type="entry name" value="GerE"/>
    <property type="match status" value="1"/>
</dbReference>
<dbReference type="InterPro" id="IPR000792">
    <property type="entry name" value="Tscrpt_reg_LuxR_C"/>
</dbReference>
<dbReference type="PANTHER" id="PTHR44688:SF16">
    <property type="entry name" value="DNA-BINDING TRANSCRIPTIONAL ACTIVATOR DEVR_DOSR"/>
    <property type="match status" value="1"/>
</dbReference>
<dbReference type="SMART" id="SM00421">
    <property type="entry name" value="HTH_LUXR"/>
    <property type="match status" value="1"/>
</dbReference>
<name>A0ABT5HXW8_9CAUL</name>
<protein>
    <submittedName>
        <fullName evidence="5">LuxR family transcriptional regulator</fullName>
    </submittedName>
</protein>
<keyword evidence="1" id="KW-0805">Transcription regulation</keyword>
<sequence length="254" mass="28001">MIGLNRTDAITFEEFIVRSSQARDAESLFGVLSQTVAGYGFDRVIFTVQRDLDLPADQQAHGIFHNYPEDWQKFYDEKSLWRLDPVYRAAATEDWAFRWTDLEKRSRYSAGQVKLMRLSEEAGLNGGIGVPIKGPRAQIAGVAVASSVGGSGVRDASHIDIDLINAVCNQFYAAYKRLYAVKSPDVGVAPLLSPKETEVLTWVAAGKTDEDVATILGISRNTVDAHMRHVFQKLGVNNRVAAVVKAIMNGMIQP</sequence>
<evidence type="ECO:0000259" key="4">
    <source>
        <dbReference type="PROSITE" id="PS50043"/>
    </source>
</evidence>
<keyword evidence="6" id="KW-1185">Reference proteome</keyword>